<dbReference type="Pfam" id="PF13191">
    <property type="entry name" value="AAA_16"/>
    <property type="match status" value="1"/>
</dbReference>
<protein>
    <submittedName>
        <fullName evidence="5">AAA family ATPase</fullName>
    </submittedName>
</protein>
<gene>
    <name evidence="5" type="ORF">ACFPRH_19275</name>
</gene>
<proteinExistence type="predicted"/>
<feature type="compositionally biased region" description="Low complexity" evidence="3">
    <location>
        <begin position="870"/>
        <end position="880"/>
    </location>
</feature>
<dbReference type="InterPro" id="IPR041664">
    <property type="entry name" value="AAA_16"/>
</dbReference>
<sequence>MLVHRDEQLAHLHWAFRACEKHGHGQVALVTGAVGSGKTQVLETFGEWAATAGGQVLSAAGARAEQGLRFGVLGQLLHSARLKPEGLRQVEGLIREVALSVPKTETGSDAGAEVLTEALTADGLWAPLLRTAFDTFLTLAGRGPLVLAVDDLQHTDAASLHCLLYVTRRLRNARIMVLLSEATTLRPAHPLFHAELRSLPRFTRVTLPLLTTDSVSRLIGEEAEAREAGNSAARAQNLREEARRILRVTGGNPLLTQALVDERANRETDSAPATGTRADDAFDRAVRDCLYRHEPGVRRVAQALAVLNRPASQELLGQLLDVLPDSTVPAVRVLQSAGLLHAGQLRHPRILHAVRCDMPAEERRRLHQRAAEVLHDNGAEASVVAEHLVASAWTDSAWVVPVLRDAAAHALSSGRPDYAAACLRLGGRAETDKGRRNSLMAMLITARWQVNPLAVTGQVSQLVEAARSDESSHSTALSAVPYLLWQGRAEEAAEAISGQGADRHGPASSELRLTRLLIALSHPDCLETVREDPSSWARAVTAPHTASPQLQAVSVLGNALMPTGDLDIVAAAEQLLERHHLNSGSLGLLTAPLLALLCAGRSDRVADWGEQLLARPGVRHTPAWRGIVRAIHAEATLRLGDLDAAERGARLALEDLPAPAWGVAVGGPLGTLITCTTESGRRFEAEHWLSQPVPAGVFRTPVGAHYLIARGRHHLAMGQHQAAAADLHRCGELVRSWGIDVAGLVPWRLELARVQLSLGNRTNAAQLLQDQLQVSRGLDDRTRGRALRLLASTAAPDHRRKLLSKAVSVLQSCSDQQELARALSDTVQTLPPAGDPTQARLFVHRANRLTQRPGRTPALPQRAERRPAPDDTTTTATTPADSPPDDDFETRDQDSLLSEAERRVAILAARGRTNRQISNELYITVSTVEQHLTRVYRKLDVKSRTDLPDRLMALTGPMA</sequence>
<evidence type="ECO:0000256" key="2">
    <source>
        <dbReference type="ARBA" id="ARBA00022840"/>
    </source>
</evidence>
<feature type="domain" description="HTH luxR-type" evidence="4">
    <location>
        <begin position="890"/>
        <end position="955"/>
    </location>
</feature>
<dbReference type="Pfam" id="PF00196">
    <property type="entry name" value="GerE"/>
    <property type="match status" value="1"/>
</dbReference>
<dbReference type="InterPro" id="IPR000792">
    <property type="entry name" value="Tscrpt_reg_LuxR_C"/>
</dbReference>
<dbReference type="SMART" id="SM00421">
    <property type="entry name" value="HTH_LUXR"/>
    <property type="match status" value="1"/>
</dbReference>
<dbReference type="PROSITE" id="PS00622">
    <property type="entry name" value="HTH_LUXR_1"/>
    <property type="match status" value="1"/>
</dbReference>
<evidence type="ECO:0000313" key="6">
    <source>
        <dbReference type="Proteomes" id="UP001596160"/>
    </source>
</evidence>
<dbReference type="SUPFAM" id="SSF52540">
    <property type="entry name" value="P-loop containing nucleoside triphosphate hydrolases"/>
    <property type="match status" value="1"/>
</dbReference>
<dbReference type="Gene3D" id="1.10.10.10">
    <property type="entry name" value="Winged helix-like DNA-binding domain superfamily/Winged helix DNA-binding domain"/>
    <property type="match status" value="1"/>
</dbReference>
<name>A0ABW0AN04_9ACTN</name>
<dbReference type="PRINTS" id="PR00038">
    <property type="entry name" value="HTHLUXR"/>
</dbReference>
<dbReference type="InterPro" id="IPR027417">
    <property type="entry name" value="P-loop_NTPase"/>
</dbReference>
<dbReference type="SUPFAM" id="SSF46894">
    <property type="entry name" value="C-terminal effector domain of the bipartite response regulators"/>
    <property type="match status" value="1"/>
</dbReference>
<dbReference type="InterPro" id="IPR016032">
    <property type="entry name" value="Sig_transdc_resp-reg_C-effctor"/>
</dbReference>
<keyword evidence="6" id="KW-1185">Reference proteome</keyword>
<dbReference type="EMBL" id="JBHSKP010000012">
    <property type="protein sequence ID" value="MFC5153879.1"/>
    <property type="molecule type" value="Genomic_DNA"/>
</dbReference>
<accession>A0ABW0AN04</accession>
<dbReference type="InterPro" id="IPR036388">
    <property type="entry name" value="WH-like_DNA-bd_sf"/>
</dbReference>
<keyword evidence="1" id="KW-0547">Nucleotide-binding</keyword>
<dbReference type="PANTHER" id="PTHR16305">
    <property type="entry name" value="TESTICULAR SOLUBLE ADENYLYL CYCLASE"/>
    <property type="match status" value="1"/>
</dbReference>
<feature type="region of interest" description="Disordered" evidence="3">
    <location>
        <begin position="846"/>
        <end position="896"/>
    </location>
</feature>
<evidence type="ECO:0000256" key="3">
    <source>
        <dbReference type="SAM" id="MobiDB-lite"/>
    </source>
</evidence>
<evidence type="ECO:0000259" key="4">
    <source>
        <dbReference type="PROSITE" id="PS50043"/>
    </source>
</evidence>
<dbReference type="PANTHER" id="PTHR16305:SF35">
    <property type="entry name" value="TRANSCRIPTIONAL ACTIVATOR DOMAIN"/>
    <property type="match status" value="1"/>
</dbReference>
<dbReference type="RefSeq" id="WP_344478591.1">
    <property type="nucleotide sequence ID" value="NZ_BAAASB010000010.1"/>
</dbReference>
<reference evidence="6" key="1">
    <citation type="journal article" date="2019" name="Int. J. Syst. Evol. Microbiol.">
        <title>The Global Catalogue of Microorganisms (GCM) 10K type strain sequencing project: providing services to taxonomists for standard genome sequencing and annotation.</title>
        <authorList>
            <consortium name="The Broad Institute Genomics Platform"/>
            <consortium name="The Broad Institute Genome Sequencing Center for Infectious Disease"/>
            <person name="Wu L."/>
            <person name="Ma J."/>
        </authorList>
    </citation>
    <scope>NUCLEOTIDE SEQUENCE [LARGE SCALE GENOMIC DNA]</scope>
    <source>
        <strain evidence="6">PCU 266</strain>
    </source>
</reference>
<evidence type="ECO:0000256" key="1">
    <source>
        <dbReference type="ARBA" id="ARBA00022741"/>
    </source>
</evidence>
<dbReference type="Proteomes" id="UP001596160">
    <property type="component" value="Unassembled WGS sequence"/>
</dbReference>
<comment type="caution">
    <text evidence="5">The sequence shown here is derived from an EMBL/GenBank/DDBJ whole genome shotgun (WGS) entry which is preliminary data.</text>
</comment>
<evidence type="ECO:0000313" key="5">
    <source>
        <dbReference type="EMBL" id="MFC5153879.1"/>
    </source>
</evidence>
<dbReference type="CDD" id="cd06170">
    <property type="entry name" value="LuxR_C_like"/>
    <property type="match status" value="1"/>
</dbReference>
<organism evidence="5 6">
    <name type="scientific">Streptomyces amakusaensis</name>
    <dbReference type="NCBI Taxonomy" id="67271"/>
    <lineage>
        <taxon>Bacteria</taxon>
        <taxon>Bacillati</taxon>
        <taxon>Actinomycetota</taxon>
        <taxon>Actinomycetes</taxon>
        <taxon>Kitasatosporales</taxon>
        <taxon>Streptomycetaceae</taxon>
        <taxon>Streptomyces</taxon>
    </lineage>
</organism>
<dbReference type="PROSITE" id="PS50043">
    <property type="entry name" value="HTH_LUXR_2"/>
    <property type="match status" value="1"/>
</dbReference>
<keyword evidence="2" id="KW-0067">ATP-binding</keyword>